<evidence type="ECO:0000256" key="8">
    <source>
        <dbReference type="ARBA" id="ARBA00022676"/>
    </source>
</evidence>
<evidence type="ECO:0000256" key="11">
    <source>
        <dbReference type="ARBA" id="ARBA00022741"/>
    </source>
</evidence>
<dbReference type="EMBL" id="LNQR01000042">
    <property type="protein sequence ID" value="KWT88508.1"/>
    <property type="molecule type" value="Genomic_DNA"/>
</dbReference>
<keyword evidence="7 16" id="KW-0028">Amino-acid biosynthesis</keyword>
<keyword evidence="14 16" id="KW-0368">Histidine biosynthesis</keyword>
<dbReference type="SUPFAM" id="SSF53850">
    <property type="entry name" value="Periplasmic binding protein-like II"/>
    <property type="match status" value="1"/>
</dbReference>
<comment type="caution">
    <text evidence="19">The sequence shown here is derived from an EMBL/GenBank/DDBJ whole genome shotgun (WGS) entry which is preliminary data.</text>
</comment>
<evidence type="ECO:0000256" key="14">
    <source>
        <dbReference type="ARBA" id="ARBA00023102"/>
    </source>
</evidence>
<gene>
    <name evidence="16 19" type="primary">hisG</name>
    <name evidence="19" type="ORF">ASN18_1262</name>
</gene>
<accession>A0ABR5SKR8</accession>
<evidence type="ECO:0000313" key="19">
    <source>
        <dbReference type="EMBL" id="KWT88508.1"/>
    </source>
</evidence>
<dbReference type="HAMAP" id="MF_00079">
    <property type="entry name" value="HisG_Long"/>
    <property type="match status" value="1"/>
</dbReference>
<evidence type="ECO:0000256" key="15">
    <source>
        <dbReference type="ARBA" id="ARBA00024861"/>
    </source>
</evidence>
<dbReference type="InterPro" id="IPR011322">
    <property type="entry name" value="N-reg_PII-like_a/b"/>
</dbReference>
<evidence type="ECO:0000256" key="10">
    <source>
        <dbReference type="ARBA" id="ARBA00022723"/>
    </source>
</evidence>
<evidence type="ECO:0000259" key="18">
    <source>
        <dbReference type="Pfam" id="PF08029"/>
    </source>
</evidence>
<evidence type="ECO:0000256" key="1">
    <source>
        <dbReference type="ARBA" id="ARBA00000915"/>
    </source>
</evidence>
<dbReference type="Pfam" id="PF08029">
    <property type="entry name" value="HisG_C"/>
    <property type="match status" value="1"/>
</dbReference>
<evidence type="ECO:0000313" key="20">
    <source>
        <dbReference type="Proteomes" id="UP000060487"/>
    </source>
</evidence>
<comment type="catalytic activity">
    <reaction evidence="1 16">
        <text>1-(5-phospho-beta-D-ribosyl)-ATP + diphosphate = 5-phospho-alpha-D-ribose 1-diphosphate + ATP</text>
        <dbReference type="Rhea" id="RHEA:18473"/>
        <dbReference type="ChEBI" id="CHEBI:30616"/>
        <dbReference type="ChEBI" id="CHEBI:33019"/>
        <dbReference type="ChEBI" id="CHEBI:58017"/>
        <dbReference type="ChEBI" id="CHEBI:73183"/>
        <dbReference type="EC" id="2.4.2.17"/>
    </reaction>
</comment>
<dbReference type="Gene3D" id="3.40.190.10">
    <property type="entry name" value="Periplasmic binding protein-like II"/>
    <property type="match status" value="2"/>
</dbReference>
<dbReference type="InterPro" id="IPR013820">
    <property type="entry name" value="ATP_PRibTrfase_cat"/>
</dbReference>
<comment type="similarity">
    <text evidence="4 16">Belongs to the ATP phosphoribosyltransferase family. Long subfamily.</text>
</comment>
<dbReference type="EC" id="2.4.2.17" evidence="5 16"/>
<keyword evidence="11 16" id="KW-0547">Nucleotide-binding</keyword>
<dbReference type="InterPro" id="IPR013115">
    <property type="entry name" value="HisG_C"/>
</dbReference>
<keyword evidence="10 16" id="KW-0479">Metal-binding</keyword>
<dbReference type="Gene3D" id="3.30.70.120">
    <property type="match status" value="1"/>
</dbReference>
<evidence type="ECO:0000256" key="6">
    <source>
        <dbReference type="ARBA" id="ARBA00022490"/>
    </source>
</evidence>
<comment type="function">
    <text evidence="15 16">Catalyzes the condensation of ATP and 5-phosphoribose 1-diphosphate to form N'-(5'-phosphoribosyl)-ATP (PR-ATP). Has a crucial role in the pathway because the rate of histidine biosynthesis seems to be controlled primarily by regulation of HisG enzymatic activity.</text>
</comment>
<evidence type="ECO:0000256" key="9">
    <source>
        <dbReference type="ARBA" id="ARBA00022679"/>
    </source>
</evidence>
<keyword evidence="6 16" id="KW-0963">Cytoplasm</keyword>
<name>A0ABR5SKR8_9BACT</name>
<keyword evidence="8 16" id="KW-0328">Glycosyltransferase</keyword>
<dbReference type="GO" id="GO:0003879">
    <property type="term" value="F:ATP phosphoribosyltransferase activity"/>
    <property type="evidence" value="ECO:0007669"/>
    <property type="project" value="UniProtKB-EC"/>
</dbReference>
<dbReference type="InterPro" id="IPR001348">
    <property type="entry name" value="ATP_PRibTrfase_HisG"/>
</dbReference>
<evidence type="ECO:0000256" key="13">
    <source>
        <dbReference type="ARBA" id="ARBA00022842"/>
    </source>
</evidence>
<dbReference type="SUPFAM" id="SSF54913">
    <property type="entry name" value="GlnB-like"/>
    <property type="match status" value="1"/>
</dbReference>
<dbReference type="PANTHER" id="PTHR21403:SF10">
    <property type="entry name" value="ATP PHOSPHORIBOSYLTRANSFERASE"/>
    <property type="match status" value="1"/>
</dbReference>
<dbReference type="NCBIfam" id="TIGR00070">
    <property type="entry name" value="hisG"/>
    <property type="match status" value="1"/>
</dbReference>
<evidence type="ECO:0000256" key="2">
    <source>
        <dbReference type="ARBA" id="ARBA00004496"/>
    </source>
</evidence>
<comment type="subcellular location">
    <subcellularLocation>
        <location evidence="2 16">Cytoplasm</location>
    </subcellularLocation>
</comment>
<organism evidence="19 20">
    <name type="scientific">Candidatus Magnetominusculus xianensis</name>
    <dbReference type="NCBI Taxonomy" id="1748249"/>
    <lineage>
        <taxon>Bacteria</taxon>
        <taxon>Pseudomonadati</taxon>
        <taxon>Nitrospirota</taxon>
        <taxon>Nitrospiria</taxon>
        <taxon>Nitrospirales</taxon>
        <taxon>Nitrospiraceae</taxon>
        <taxon>Candidatus Magnetominusculus</taxon>
    </lineage>
</organism>
<proteinExistence type="inferred from homology"/>
<keyword evidence="13 16" id="KW-0460">Magnesium</keyword>
<comment type="pathway">
    <text evidence="3 16">Amino-acid biosynthesis; L-histidine biosynthesis; L-histidine from 5-phospho-alpha-D-ribose 1-diphosphate: step 1/9.</text>
</comment>
<dbReference type="CDD" id="cd13593">
    <property type="entry name" value="PBP2_HisGL3"/>
    <property type="match status" value="1"/>
</dbReference>
<dbReference type="Proteomes" id="UP000060487">
    <property type="component" value="Unassembled WGS sequence"/>
</dbReference>
<comment type="cofactor">
    <cofactor evidence="16">
        <name>Mg(2+)</name>
        <dbReference type="ChEBI" id="CHEBI:18420"/>
    </cofactor>
</comment>
<evidence type="ECO:0000256" key="16">
    <source>
        <dbReference type="HAMAP-Rule" id="MF_00079"/>
    </source>
</evidence>
<evidence type="ECO:0000256" key="3">
    <source>
        <dbReference type="ARBA" id="ARBA00004667"/>
    </source>
</evidence>
<evidence type="ECO:0000259" key="17">
    <source>
        <dbReference type="Pfam" id="PF01634"/>
    </source>
</evidence>
<protein>
    <recommendedName>
        <fullName evidence="5 16">ATP phosphoribosyltransferase</fullName>
        <shortName evidence="16">ATP-PRT</shortName>
        <shortName evidence="16">ATP-PRTase</shortName>
        <ecNumber evidence="5 16">2.4.2.17</ecNumber>
    </recommendedName>
</protein>
<feature type="domain" description="Histidine biosynthesis HisG C-terminal" evidence="18">
    <location>
        <begin position="223"/>
        <end position="295"/>
    </location>
</feature>
<evidence type="ECO:0000256" key="5">
    <source>
        <dbReference type="ARBA" id="ARBA00011946"/>
    </source>
</evidence>
<dbReference type="InterPro" id="IPR020621">
    <property type="entry name" value="ATP-PRT_HisG_long"/>
</dbReference>
<comment type="activity regulation">
    <text evidence="16">Feedback inhibited by histidine.</text>
</comment>
<keyword evidence="12 16" id="KW-0067">ATP-binding</keyword>
<dbReference type="Pfam" id="PF01634">
    <property type="entry name" value="HisG"/>
    <property type="match status" value="1"/>
</dbReference>
<dbReference type="NCBIfam" id="TIGR03455">
    <property type="entry name" value="HisG_C-term"/>
    <property type="match status" value="1"/>
</dbReference>
<sequence length="298" mass="33422">MYNTRMEDSQILKLGLPKGSLQESTFKLFKKAGYRVTVSSRSYYPAFDDVEIQSMLIRAQEMARYVENGILDCGLTGLDWILEQNADVVEAAELNYAKEGLKPVKWVVAVPNDSHIKQLGDLNGKRIATELVGHTKRFLENNNITAEVDFSWGATEVKPPLLADAIVELTETGSSLRANNLRILHTVLVSTTRFIANKKAWQDPWKREKIENIVMLLKGALAAEELVGLKMNVPKWALETLKLTLPSMTSPTISELIDKDWAAIEVIIEERHVRDLIPRLKKAGASGIVEYPLNKVIP</sequence>
<keyword evidence="20" id="KW-1185">Reference proteome</keyword>
<keyword evidence="9 16" id="KW-0808">Transferase</keyword>
<dbReference type="InterPro" id="IPR015867">
    <property type="entry name" value="N-reg_PII/ATP_PRibTrfase_C"/>
</dbReference>
<evidence type="ECO:0000256" key="4">
    <source>
        <dbReference type="ARBA" id="ARBA00007955"/>
    </source>
</evidence>
<feature type="domain" description="ATP phosphoribosyltransferase catalytic" evidence="17">
    <location>
        <begin position="58"/>
        <end position="218"/>
    </location>
</feature>
<reference evidence="19 20" key="1">
    <citation type="submission" date="2015-11" db="EMBL/GenBank/DDBJ databases">
        <authorList>
            <person name="Lin W."/>
        </authorList>
    </citation>
    <scope>NUCLEOTIDE SEQUENCE [LARGE SCALE GENOMIC DNA]</scope>
    <source>
        <strain evidence="19 20">HCH-1</strain>
    </source>
</reference>
<dbReference type="PANTHER" id="PTHR21403">
    <property type="entry name" value="ATP PHOSPHORIBOSYLTRANSFERASE ATP-PRTASE"/>
    <property type="match status" value="1"/>
</dbReference>
<evidence type="ECO:0000256" key="12">
    <source>
        <dbReference type="ARBA" id="ARBA00022840"/>
    </source>
</evidence>
<evidence type="ECO:0000256" key="7">
    <source>
        <dbReference type="ARBA" id="ARBA00022605"/>
    </source>
</evidence>